<dbReference type="Proteomes" id="UP000228531">
    <property type="component" value="Unassembled WGS sequence"/>
</dbReference>
<dbReference type="InterPro" id="IPR029063">
    <property type="entry name" value="SAM-dependent_MTases_sf"/>
</dbReference>
<keyword evidence="1" id="KW-0812">Transmembrane</keyword>
<reference evidence="2 3" key="1">
    <citation type="submission" date="2017-11" db="EMBL/GenBank/DDBJ databases">
        <title>Genomic Encyclopedia of Archaeal and Bacterial Type Strains, Phase II (KMG-II): From Individual Species to Whole Genera.</title>
        <authorList>
            <person name="Goeker M."/>
        </authorList>
    </citation>
    <scope>NUCLEOTIDE SEQUENCE [LARGE SCALE GENOMIC DNA]</scope>
    <source>
        <strain evidence="2 3">DSM 29128</strain>
    </source>
</reference>
<keyword evidence="2" id="KW-0808">Transferase</keyword>
<evidence type="ECO:0000313" key="3">
    <source>
        <dbReference type="Proteomes" id="UP000228531"/>
    </source>
</evidence>
<accession>A0A2M8WNQ8</accession>
<dbReference type="Gene3D" id="3.40.50.150">
    <property type="entry name" value="Vaccinia Virus protein VP39"/>
    <property type="match status" value="1"/>
</dbReference>
<keyword evidence="1" id="KW-1133">Transmembrane helix</keyword>
<dbReference type="GO" id="GO:0008168">
    <property type="term" value="F:methyltransferase activity"/>
    <property type="evidence" value="ECO:0007669"/>
    <property type="project" value="UniProtKB-KW"/>
</dbReference>
<dbReference type="AlphaFoldDB" id="A0A2M8WNQ8"/>
<proteinExistence type="predicted"/>
<keyword evidence="1" id="KW-0472">Membrane</keyword>
<dbReference type="EMBL" id="PGTY01000001">
    <property type="protein sequence ID" value="PJI92516.1"/>
    <property type="molecule type" value="Genomic_DNA"/>
</dbReference>
<evidence type="ECO:0000256" key="1">
    <source>
        <dbReference type="SAM" id="Phobius"/>
    </source>
</evidence>
<dbReference type="SUPFAM" id="SSF53335">
    <property type="entry name" value="S-adenosyl-L-methionine-dependent methyltransferases"/>
    <property type="match status" value="1"/>
</dbReference>
<keyword evidence="3" id="KW-1185">Reference proteome</keyword>
<sequence length="238" mass="27097">MKVLIKRSYVQLMRILGFIFSSIGVLRWLERRQDNRIFHWFRSLFAIYDLDQMIALDVPWWTYDAIDAVDAFLTDHPDATVFEYGSGASTVWLAKRAGTVASVEHDEAWYLLMQSRIGALKNAKITHVPADPDLSQDPLYHAQKEGYAGQSFEAYAKEIMAKAKRYDVIVIDGRARVACLETAKHFLAPDGIIVFDNTKRQRYQRAITESALNEQPLPGLTPSLPYPDKTTLLTAKDI</sequence>
<protein>
    <submittedName>
        <fullName evidence="2">Methyltransferase family protein</fullName>
    </submittedName>
</protein>
<gene>
    <name evidence="2" type="ORF">BC777_1369</name>
</gene>
<feature type="transmembrane region" description="Helical" evidence="1">
    <location>
        <begin position="12"/>
        <end position="29"/>
    </location>
</feature>
<evidence type="ECO:0000313" key="2">
    <source>
        <dbReference type="EMBL" id="PJI92516.1"/>
    </source>
</evidence>
<name>A0A2M8WNQ8_9RHOB</name>
<dbReference type="GO" id="GO:0032259">
    <property type="term" value="P:methylation"/>
    <property type="evidence" value="ECO:0007669"/>
    <property type="project" value="UniProtKB-KW"/>
</dbReference>
<comment type="caution">
    <text evidence="2">The sequence shown here is derived from an EMBL/GenBank/DDBJ whole genome shotgun (WGS) entry which is preliminary data.</text>
</comment>
<dbReference type="Pfam" id="PF13578">
    <property type="entry name" value="Methyltransf_24"/>
    <property type="match status" value="1"/>
</dbReference>
<keyword evidence="2" id="KW-0489">Methyltransferase</keyword>
<dbReference type="RefSeq" id="WP_245834181.1">
    <property type="nucleotide sequence ID" value="NZ_PGTY01000001.1"/>
</dbReference>
<organism evidence="2 3">
    <name type="scientific">Yoonia maricola</name>
    <dbReference type="NCBI Taxonomy" id="420999"/>
    <lineage>
        <taxon>Bacteria</taxon>
        <taxon>Pseudomonadati</taxon>
        <taxon>Pseudomonadota</taxon>
        <taxon>Alphaproteobacteria</taxon>
        <taxon>Rhodobacterales</taxon>
        <taxon>Paracoccaceae</taxon>
        <taxon>Yoonia</taxon>
    </lineage>
</organism>